<evidence type="ECO:0000313" key="2">
    <source>
        <dbReference type="EMBL" id="GMH78140.1"/>
    </source>
</evidence>
<organism evidence="2 3">
    <name type="scientific">Triparma strigata</name>
    <dbReference type="NCBI Taxonomy" id="1606541"/>
    <lineage>
        <taxon>Eukaryota</taxon>
        <taxon>Sar</taxon>
        <taxon>Stramenopiles</taxon>
        <taxon>Ochrophyta</taxon>
        <taxon>Bolidophyceae</taxon>
        <taxon>Parmales</taxon>
        <taxon>Triparmaceae</taxon>
        <taxon>Triparma</taxon>
    </lineage>
</organism>
<feature type="region of interest" description="Disordered" evidence="1">
    <location>
        <begin position="1"/>
        <end position="44"/>
    </location>
</feature>
<dbReference type="SUPFAM" id="SSF56112">
    <property type="entry name" value="Protein kinase-like (PK-like)"/>
    <property type="match status" value="1"/>
</dbReference>
<gene>
    <name evidence="2" type="ORF">TrST_g12744</name>
</gene>
<accession>A0A9W7EHI5</accession>
<evidence type="ECO:0008006" key="4">
    <source>
        <dbReference type="Google" id="ProtNLM"/>
    </source>
</evidence>
<sequence length="449" mass="50527">MGCCTSSQNPQPTYTQTQSTFSDAPTSPLLSSPPSPLHKVTSLDSRPRQHCYSFMSEGTEDLDTKSLSMIKVAEFCNGGKDYKYEDSYRGEMGRRPAKKSFFVVEKQNPPTKKDKARRQKRKNDSKKTNPKTIVLSMMQIPLTCPFTLHSDAEKKAFSSLIMNLKHPYILPVSGVKFDLMSNNDSESSITNVNSPNSSSTMDILVARKLCERGSLRDEIYGVGDPQDSYITKYPPKTKGVPLHPKKIRNYGRQILEAMLALQKRGITCYNLSSSNVMVDWDEASKNYVAKISDIENSLLCKRPSSSLENLTLVHENRVDVDVLHFGHLLFEMALGHRLHKSTPCQSVLKNEYEGVNAEISEVLWMIFSPESIRDKNICIEDVIKTSLFKDVKVKEGNSKINLNHSAKKIIKVCMASIVNFRSHRLEQYEASLRGPPMLVDTSSSTLDSH</sequence>
<dbReference type="EMBL" id="BRXY01000217">
    <property type="protein sequence ID" value="GMH78140.1"/>
    <property type="molecule type" value="Genomic_DNA"/>
</dbReference>
<dbReference type="AlphaFoldDB" id="A0A9W7EHI5"/>
<comment type="caution">
    <text evidence="2">The sequence shown here is derived from an EMBL/GenBank/DDBJ whole genome shotgun (WGS) entry which is preliminary data.</text>
</comment>
<evidence type="ECO:0000313" key="3">
    <source>
        <dbReference type="Proteomes" id="UP001165085"/>
    </source>
</evidence>
<name>A0A9W7EHI5_9STRA</name>
<protein>
    <recommendedName>
        <fullName evidence="4">Protein kinase domain-containing protein</fullName>
    </recommendedName>
</protein>
<dbReference type="InterPro" id="IPR011009">
    <property type="entry name" value="Kinase-like_dom_sf"/>
</dbReference>
<reference evidence="3" key="1">
    <citation type="journal article" date="2023" name="Commun. Biol.">
        <title>Genome analysis of Parmales, the sister group of diatoms, reveals the evolutionary specialization of diatoms from phago-mixotrophs to photoautotrophs.</title>
        <authorList>
            <person name="Ban H."/>
            <person name="Sato S."/>
            <person name="Yoshikawa S."/>
            <person name="Yamada K."/>
            <person name="Nakamura Y."/>
            <person name="Ichinomiya M."/>
            <person name="Sato N."/>
            <person name="Blanc-Mathieu R."/>
            <person name="Endo H."/>
            <person name="Kuwata A."/>
            <person name="Ogata H."/>
        </authorList>
    </citation>
    <scope>NUCLEOTIDE SEQUENCE [LARGE SCALE GENOMIC DNA]</scope>
    <source>
        <strain evidence="3">NIES 3701</strain>
    </source>
</reference>
<feature type="region of interest" description="Disordered" evidence="1">
    <location>
        <begin position="98"/>
        <end position="129"/>
    </location>
</feature>
<keyword evidence="3" id="KW-1185">Reference proteome</keyword>
<feature type="compositionally biased region" description="Polar residues" evidence="1">
    <location>
        <begin position="1"/>
        <end position="25"/>
    </location>
</feature>
<evidence type="ECO:0000256" key="1">
    <source>
        <dbReference type="SAM" id="MobiDB-lite"/>
    </source>
</evidence>
<proteinExistence type="predicted"/>
<dbReference type="OrthoDB" id="10045021at2759"/>
<dbReference type="Proteomes" id="UP001165085">
    <property type="component" value="Unassembled WGS sequence"/>
</dbReference>
<dbReference type="Gene3D" id="1.10.510.10">
    <property type="entry name" value="Transferase(Phosphotransferase) domain 1"/>
    <property type="match status" value="1"/>
</dbReference>
<feature type="compositionally biased region" description="Basic residues" evidence="1">
    <location>
        <begin position="114"/>
        <end position="124"/>
    </location>
</feature>